<evidence type="ECO:0000313" key="4">
    <source>
        <dbReference type="Proteomes" id="UP000283509"/>
    </source>
</evidence>
<keyword evidence="2" id="KW-1133">Transmembrane helix</keyword>
<dbReference type="GO" id="GO:0016020">
    <property type="term" value="C:membrane"/>
    <property type="evidence" value="ECO:0007669"/>
    <property type="project" value="TreeGrafter"/>
</dbReference>
<name>A0A423TJV0_PENVA</name>
<dbReference type="InterPro" id="IPR051697">
    <property type="entry name" value="Patched_domain-protein"/>
</dbReference>
<feature type="compositionally biased region" description="Basic and acidic residues" evidence="1">
    <location>
        <begin position="100"/>
        <end position="111"/>
    </location>
</feature>
<feature type="region of interest" description="Disordered" evidence="1">
    <location>
        <begin position="79"/>
        <end position="140"/>
    </location>
</feature>
<dbReference type="AlphaFoldDB" id="A0A423TJV0"/>
<feature type="compositionally biased region" description="Basic and acidic residues" evidence="1">
    <location>
        <begin position="120"/>
        <end position="133"/>
    </location>
</feature>
<comment type="caution">
    <text evidence="3">The sequence shown here is derived from an EMBL/GenBank/DDBJ whole genome shotgun (WGS) entry which is preliminary data.</text>
</comment>
<feature type="compositionally biased region" description="Acidic residues" evidence="1">
    <location>
        <begin position="83"/>
        <end position="92"/>
    </location>
</feature>
<keyword evidence="2" id="KW-0812">Transmembrane</keyword>
<dbReference type="Proteomes" id="UP000283509">
    <property type="component" value="Unassembled WGS sequence"/>
</dbReference>
<reference evidence="3 4" key="2">
    <citation type="submission" date="2019-01" db="EMBL/GenBank/DDBJ databases">
        <title>The decoding of complex shrimp genome reveals the adaptation for benthos swimmer, frequently molting mechanism and breeding impact on genome.</title>
        <authorList>
            <person name="Sun Y."/>
            <person name="Gao Y."/>
            <person name="Yu Y."/>
        </authorList>
    </citation>
    <scope>NUCLEOTIDE SEQUENCE [LARGE SCALE GENOMIC DNA]</scope>
    <source>
        <tissue evidence="3">Muscle</tissue>
    </source>
</reference>
<accession>A0A423TJV0</accession>
<organism evidence="3 4">
    <name type="scientific">Penaeus vannamei</name>
    <name type="common">Whiteleg shrimp</name>
    <name type="synonym">Litopenaeus vannamei</name>
    <dbReference type="NCBI Taxonomy" id="6689"/>
    <lineage>
        <taxon>Eukaryota</taxon>
        <taxon>Metazoa</taxon>
        <taxon>Ecdysozoa</taxon>
        <taxon>Arthropoda</taxon>
        <taxon>Crustacea</taxon>
        <taxon>Multicrustacea</taxon>
        <taxon>Malacostraca</taxon>
        <taxon>Eumalacostraca</taxon>
        <taxon>Eucarida</taxon>
        <taxon>Decapoda</taxon>
        <taxon>Dendrobranchiata</taxon>
        <taxon>Penaeoidea</taxon>
        <taxon>Penaeidae</taxon>
        <taxon>Penaeus</taxon>
    </lineage>
</organism>
<gene>
    <name evidence="3" type="ORF">C7M84_004656</name>
</gene>
<keyword evidence="4" id="KW-1185">Reference proteome</keyword>
<sequence>MTQTGTRDERARLTVAKIGPAVLNGGFSTFLAFVFLANSDSHVFMTFFKIFFAVVLYGLLHGLVFLPVLLSLIGPASYPKEKDDEEPADGEESCPFTPQRKSEEKNEEQDHSTNLLDNDTDLKNDPKSEDRAAVLHVSSI</sequence>
<evidence type="ECO:0000313" key="3">
    <source>
        <dbReference type="EMBL" id="ROT76742.1"/>
    </source>
</evidence>
<evidence type="ECO:0000256" key="2">
    <source>
        <dbReference type="SAM" id="Phobius"/>
    </source>
</evidence>
<dbReference type="SUPFAM" id="SSF82866">
    <property type="entry name" value="Multidrug efflux transporter AcrB transmembrane domain"/>
    <property type="match status" value="1"/>
</dbReference>
<dbReference type="PANTHER" id="PTHR10796:SF130">
    <property type="entry name" value="PATCHED DOMAIN-CONTAINING PROTEIN 3-LIKE PROTEIN"/>
    <property type="match status" value="1"/>
</dbReference>
<dbReference type="PANTHER" id="PTHR10796">
    <property type="entry name" value="PATCHED-RELATED"/>
    <property type="match status" value="1"/>
</dbReference>
<dbReference type="EMBL" id="QCYY01001614">
    <property type="protein sequence ID" value="ROT76742.1"/>
    <property type="molecule type" value="Genomic_DNA"/>
</dbReference>
<evidence type="ECO:0000256" key="1">
    <source>
        <dbReference type="SAM" id="MobiDB-lite"/>
    </source>
</evidence>
<dbReference type="Gene3D" id="1.20.1640.10">
    <property type="entry name" value="Multidrug efflux transporter AcrB transmembrane domain"/>
    <property type="match status" value="1"/>
</dbReference>
<dbReference type="OrthoDB" id="6510177at2759"/>
<proteinExistence type="predicted"/>
<feature type="transmembrane region" description="Helical" evidence="2">
    <location>
        <begin position="50"/>
        <end position="73"/>
    </location>
</feature>
<feature type="transmembrane region" description="Helical" evidence="2">
    <location>
        <begin position="21"/>
        <end position="38"/>
    </location>
</feature>
<reference evidence="3 4" key="1">
    <citation type="submission" date="2018-04" db="EMBL/GenBank/DDBJ databases">
        <authorList>
            <person name="Zhang X."/>
            <person name="Yuan J."/>
            <person name="Li F."/>
            <person name="Xiang J."/>
        </authorList>
    </citation>
    <scope>NUCLEOTIDE SEQUENCE [LARGE SCALE GENOMIC DNA]</scope>
    <source>
        <tissue evidence="3">Muscle</tissue>
    </source>
</reference>
<protein>
    <submittedName>
        <fullName evidence="3">Uncharacterized protein</fullName>
    </submittedName>
</protein>
<keyword evidence="2" id="KW-0472">Membrane</keyword>